<dbReference type="AlphaFoldDB" id="A0A068WXJ1"/>
<gene>
    <name evidence="2" type="ORF">EgrG_002036500</name>
</gene>
<feature type="region of interest" description="Disordered" evidence="1">
    <location>
        <begin position="35"/>
        <end position="74"/>
    </location>
</feature>
<reference evidence="2" key="2">
    <citation type="submission" date="2014-06" db="EMBL/GenBank/DDBJ databases">
        <authorList>
            <person name="Aslett M."/>
        </authorList>
    </citation>
    <scope>NUCLEOTIDE SEQUENCE</scope>
</reference>
<evidence type="ECO:0000313" key="3">
    <source>
        <dbReference type="Proteomes" id="UP000492820"/>
    </source>
</evidence>
<organism evidence="2">
    <name type="scientific">Echinococcus granulosus</name>
    <name type="common">Hydatid tapeworm</name>
    <dbReference type="NCBI Taxonomy" id="6210"/>
    <lineage>
        <taxon>Eukaryota</taxon>
        <taxon>Metazoa</taxon>
        <taxon>Spiralia</taxon>
        <taxon>Lophotrochozoa</taxon>
        <taxon>Platyhelminthes</taxon>
        <taxon>Cestoda</taxon>
        <taxon>Eucestoda</taxon>
        <taxon>Cyclophyllidea</taxon>
        <taxon>Taeniidae</taxon>
        <taxon>Echinococcus</taxon>
        <taxon>Echinococcus granulosus group</taxon>
    </lineage>
</organism>
<evidence type="ECO:0000313" key="2">
    <source>
        <dbReference type="EMBL" id="CDS23220.1"/>
    </source>
</evidence>
<evidence type="ECO:0000313" key="4">
    <source>
        <dbReference type="WBParaSite" id="EgrG_002036500"/>
    </source>
</evidence>
<protein>
    <submittedName>
        <fullName evidence="4">Secreted protein</fullName>
    </submittedName>
</protein>
<dbReference type="EMBL" id="LK028589">
    <property type="protein sequence ID" value="CDS23220.1"/>
    <property type="molecule type" value="Genomic_DNA"/>
</dbReference>
<reference evidence="4" key="3">
    <citation type="submission" date="2020-10" db="UniProtKB">
        <authorList>
            <consortium name="WormBaseParasite"/>
        </authorList>
    </citation>
    <scope>IDENTIFICATION</scope>
</reference>
<reference evidence="2 3" key="1">
    <citation type="journal article" date="2013" name="Nature">
        <title>The genomes of four tapeworm species reveal adaptations to parasitism.</title>
        <authorList>
            <person name="Tsai I.J."/>
            <person name="Zarowiecki M."/>
            <person name="Holroyd N."/>
            <person name="Garciarrubio A."/>
            <person name="Sanchez-Flores A."/>
            <person name="Brooks K.L."/>
            <person name="Tracey A."/>
            <person name="Bobes R.J."/>
            <person name="Fragoso G."/>
            <person name="Sciutto E."/>
            <person name="Aslett M."/>
            <person name="Beasley H."/>
            <person name="Bennett H.M."/>
            <person name="Cai J."/>
            <person name="Camicia F."/>
            <person name="Clark R."/>
            <person name="Cucher M."/>
            <person name="De Silva N."/>
            <person name="Day T.A."/>
            <person name="Deplazes P."/>
            <person name="Estrada K."/>
            <person name="Fernandez C."/>
            <person name="Holland P.W."/>
            <person name="Hou J."/>
            <person name="Hu S."/>
            <person name="Huckvale T."/>
            <person name="Hung S.S."/>
            <person name="Kamenetzky L."/>
            <person name="Keane J.A."/>
            <person name="Kiss F."/>
            <person name="Koziol U."/>
            <person name="Lambert O."/>
            <person name="Liu K."/>
            <person name="Luo X."/>
            <person name="Luo Y."/>
            <person name="Macchiaroli N."/>
            <person name="Nichol S."/>
            <person name="Paps J."/>
            <person name="Parkinson J."/>
            <person name="Pouchkina-Stantcheva N."/>
            <person name="Riddiford N."/>
            <person name="Rosenzvit M."/>
            <person name="Salinas G."/>
            <person name="Wasmuth J.D."/>
            <person name="Zamanian M."/>
            <person name="Zheng Y."/>
            <person name="Cai X."/>
            <person name="Soberon X."/>
            <person name="Olson P.D."/>
            <person name="Laclette J.P."/>
            <person name="Brehm K."/>
            <person name="Berriman M."/>
            <person name="Garciarrubio A."/>
            <person name="Bobes R.J."/>
            <person name="Fragoso G."/>
            <person name="Sanchez-Flores A."/>
            <person name="Estrada K."/>
            <person name="Cevallos M.A."/>
            <person name="Morett E."/>
            <person name="Gonzalez V."/>
            <person name="Portillo T."/>
            <person name="Ochoa-Leyva A."/>
            <person name="Jose M.V."/>
            <person name="Sciutto E."/>
            <person name="Landa A."/>
            <person name="Jimenez L."/>
            <person name="Valdes V."/>
            <person name="Carrero J.C."/>
            <person name="Larralde C."/>
            <person name="Morales-Montor J."/>
            <person name="Limon-Lason J."/>
            <person name="Soberon X."/>
            <person name="Laclette J.P."/>
        </authorList>
    </citation>
    <scope>NUCLEOTIDE SEQUENCE [LARGE SCALE GENOMIC DNA]</scope>
</reference>
<evidence type="ECO:0000256" key="1">
    <source>
        <dbReference type="SAM" id="MobiDB-lite"/>
    </source>
</evidence>
<accession>A0A068WXJ1</accession>
<sequence>MALAPTLLAFTIQKSTSESLVSLLQSETRTVIWSPTISQEATPDVRAKQNPRTNIHPAGLPPGSQIPTKIGPHS</sequence>
<dbReference type="WBParaSite" id="EgrG_002036500">
    <property type="protein sequence ID" value="EgrG_002036500"/>
    <property type="gene ID" value="EgrG_002036500"/>
</dbReference>
<dbReference type="Proteomes" id="UP000492820">
    <property type="component" value="Unassembled WGS sequence"/>
</dbReference>
<proteinExistence type="predicted"/>
<name>A0A068WXJ1_ECHGR</name>